<dbReference type="PANTHER" id="PTHR32039:SF7">
    <property type="entry name" value="COMPETENCE PROTEIN COMM"/>
    <property type="match status" value="1"/>
</dbReference>
<dbReference type="Pfam" id="PF13541">
    <property type="entry name" value="ChlI"/>
    <property type="match status" value="1"/>
</dbReference>
<keyword evidence="4" id="KW-1185">Reference proteome</keyword>
<dbReference type="Gene3D" id="3.40.50.300">
    <property type="entry name" value="P-loop containing nucleotide triphosphate hydrolases"/>
    <property type="match status" value="1"/>
</dbReference>
<dbReference type="EMBL" id="JBHSMG010000006">
    <property type="protein sequence ID" value="MFC5503585.1"/>
    <property type="molecule type" value="Genomic_DNA"/>
</dbReference>
<dbReference type="SUPFAM" id="SSF54211">
    <property type="entry name" value="Ribosomal protein S5 domain 2-like"/>
    <property type="match status" value="1"/>
</dbReference>
<dbReference type="NCBIfam" id="TIGR00368">
    <property type="entry name" value="YifB family Mg chelatase-like AAA ATPase"/>
    <property type="match status" value="1"/>
</dbReference>
<dbReference type="InterPro" id="IPR020568">
    <property type="entry name" value="Ribosomal_Su5_D2-typ_SF"/>
</dbReference>
<dbReference type="SUPFAM" id="SSF52540">
    <property type="entry name" value="P-loop containing nucleoside triphosphate hydrolases"/>
    <property type="match status" value="1"/>
</dbReference>
<dbReference type="InterPro" id="IPR003593">
    <property type="entry name" value="AAA+_ATPase"/>
</dbReference>
<dbReference type="InterPro" id="IPR027417">
    <property type="entry name" value="P-loop_NTPase"/>
</dbReference>
<evidence type="ECO:0000313" key="4">
    <source>
        <dbReference type="Proteomes" id="UP001596039"/>
    </source>
</evidence>
<dbReference type="Pfam" id="PF13335">
    <property type="entry name" value="Mg_chelatase_C"/>
    <property type="match status" value="1"/>
</dbReference>
<comment type="similarity">
    <text evidence="1">Belongs to the Mg-chelatase subunits D/I family. ComM subfamily.</text>
</comment>
<proteinExistence type="inferred from homology"/>
<evidence type="ECO:0000256" key="1">
    <source>
        <dbReference type="ARBA" id="ARBA00006354"/>
    </source>
</evidence>
<evidence type="ECO:0000259" key="2">
    <source>
        <dbReference type="SMART" id="SM00382"/>
    </source>
</evidence>
<dbReference type="Pfam" id="PF01078">
    <property type="entry name" value="Mg_chelatase"/>
    <property type="match status" value="1"/>
</dbReference>
<dbReference type="Proteomes" id="UP001596039">
    <property type="component" value="Unassembled WGS sequence"/>
</dbReference>
<dbReference type="InterPro" id="IPR025158">
    <property type="entry name" value="Mg_chelat-rel_C"/>
</dbReference>
<protein>
    <submittedName>
        <fullName evidence="3">YifB family Mg chelatase-like AAA ATPase</fullName>
    </submittedName>
</protein>
<name>A0ABW0NSS9_9MICO</name>
<dbReference type="Gene3D" id="3.30.230.10">
    <property type="match status" value="1"/>
</dbReference>
<dbReference type="SMART" id="SM00382">
    <property type="entry name" value="AAA"/>
    <property type="match status" value="1"/>
</dbReference>
<dbReference type="RefSeq" id="WP_386741377.1">
    <property type="nucleotide sequence ID" value="NZ_JBHSMG010000006.1"/>
</dbReference>
<dbReference type="InterPro" id="IPR014721">
    <property type="entry name" value="Ribsml_uS5_D2-typ_fold_subgr"/>
</dbReference>
<comment type="caution">
    <text evidence="3">The sequence shown here is derived from an EMBL/GenBank/DDBJ whole genome shotgun (WGS) entry which is preliminary data.</text>
</comment>
<gene>
    <name evidence="3" type="ORF">ACFPJ4_15160</name>
</gene>
<dbReference type="InterPro" id="IPR004482">
    <property type="entry name" value="Mg_chelat-rel"/>
</dbReference>
<feature type="domain" description="AAA+ ATPase" evidence="2">
    <location>
        <begin position="214"/>
        <end position="397"/>
    </location>
</feature>
<evidence type="ECO:0000313" key="3">
    <source>
        <dbReference type="EMBL" id="MFC5503585.1"/>
    </source>
</evidence>
<dbReference type="InterPro" id="IPR000523">
    <property type="entry name" value="Mg_chelatse_chII-like_cat_dom"/>
</dbReference>
<accession>A0ABW0NSS9</accession>
<dbReference type="CDD" id="cd00009">
    <property type="entry name" value="AAA"/>
    <property type="match status" value="1"/>
</dbReference>
<reference evidence="4" key="1">
    <citation type="journal article" date="2019" name="Int. J. Syst. Evol. Microbiol.">
        <title>The Global Catalogue of Microorganisms (GCM) 10K type strain sequencing project: providing services to taxonomists for standard genome sequencing and annotation.</title>
        <authorList>
            <consortium name="The Broad Institute Genomics Platform"/>
            <consortium name="The Broad Institute Genome Sequencing Center for Infectious Disease"/>
            <person name="Wu L."/>
            <person name="Ma J."/>
        </authorList>
    </citation>
    <scope>NUCLEOTIDE SEQUENCE [LARGE SCALE GENOMIC DNA]</scope>
    <source>
        <strain evidence="4">CGMCC 4.6997</strain>
    </source>
</reference>
<dbReference type="PANTHER" id="PTHR32039">
    <property type="entry name" value="MAGNESIUM-CHELATASE SUBUNIT CHLI"/>
    <property type="match status" value="1"/>
</dbReference>
<organism evidence="3 4">
    <name type="scientific">Lysinimonas soli</name>
    <dbReference type="NCBI Taxonomy" id="1074233"/>
    <lineage>
        <taxon>Bacteria</taxon>
        <taxon>Bacillati</taxon>
        <taxon>Actinomycetota</taxon>
        <taxon>Actinomycetes</taxon>
        <taxon>Micrococcales</taxon>
        <taxon>Microbacteriaceae</taxon>
        <taxon>Lysinimonas</taxon>
    </lineage>
</organism>
<sequence length="510" mass="52716">MTIGRAHAISLLGLDGAVVEIEADISSNLPSFVLIGLPDAALGEARDRVRSAAGNSGCPLPARKLTVNLSPAALPKHGSGFDLGIALAALAADDQVSADSVARVVHLGELGLDGRLRPLAGILPAVLAAVRAGFDTVVVPAGNADEAALVPGVRVVGVVSLRDAAIWHGAELEPIPLDALLPAAPDEAHDEEGDLADVIGNPDAVEAIQVAAAGGHHIYLLGPPGAGKTMLASRLPSLLPQLTPHEALETASIRSLAGIPVRGGLSLRPPFEAPHHTASAAAIVGGGSGVIRPGAAARAANGVLFLDEAPEFSPAALDALRQPLESGEIAISRATATARFPARFQLVLAANPCPCGNAGTRDGDCRCTPFAVRRYLGRLSGPLLDRVDIRMDVHRITTAQLRAAGSGDRVDSESARARVRQARAAAAERLRGTAWRLNAQVAGTWLRSPAGAPERGATLGLDRALERGGITMRGYDRVLRLAWTLCDLDGSPRPDADHVGRALYLRKAAR</sequence>
<dbReference type="InterPro" id="IPR045006">
    <property type="entry name" value="CHLI-like"/>
</dbReference>